<dbReference type="SUPFAM" id="SSF53807">
    <property type="entry name" value="Helical backbone' metal receptor"/>
    <property type="match status" value="1"/>
</dbReference>
<dbReference type="GO" id="GO:0030288">
    <property type="term" value="C:outer membrane-bounded periplasmic space"/>
    <property type="evidence" value="ECO:0007669"/>
    <property type="project" value="TreeGrafter"/>
</dbReference>
<evidence type="ECO:0000256" key="3">
    <source>
        <dbReference type="ARBA" id="ARBA00022448"/>
    </source>
</evidence>
<evidence type="ECO:0000256" key="4">
    <source>
        <dbReference type="ARBA" id="ARBA00022729"/>
    </source>
</evidence>
<evidence type="ECO:0000313" key="8">
    <source>
        <dbReference type="Proteomes" id="UP000278962"/>
    </source>
</evidence>
<dbReference type="PANTHER" id="PTHR30532">
    <property type="entry name" value="IRON III DICITRATE-BINDING PERIPLASMIC PROTEIN"/>
    <property type="match status" value="1"/>
</dbReference>
<comment type="subcellular location">
    <subcellularLocation>
        <location evidence="1">Cell envelope</location>
    </subcellularLocation>
</comment>
<dbReference type="Proteomes" id="UP000278962">
    <property type="component" value="Unassembled WGS sequence"/>
</dbReference>
<feature type="chain" id="PRO_5024885292" evidence="5">
    <location>
        <begin position="21"/>
        <end position="343"/>
    </location>
</feature>
<evidence type="ECO:0000313" key="7">
    <source>
        <dbReference type="EMBL" id="RKQ91633.1"/>
    </source>
</evidence>
<dbReference type="Gene3D" id="3.40.50.1980">
    <property type="entry name" value="Nitrogenase molybdenum iron protein domain"/>
    <property type="match status" value="2"/>
</dbReference>
<dbReference type="PROSITE" id="PS51257">
    <property type="entry name" value="PROKAR_LIPOPROTEIN"/>
    <property type="match status" value="1"/>
</dbReference>
<evidence type="ECO:0000256" key="2">
    <source>
        <dbReference type="ARBA" id="ARBA00008814"/>
    </source>
</evidence>
<sequence length="343" mass="37243">MRLTLILAAILLVFAGCGSSDEPEDRALEGSTATVETATETFPQTVEHTFGTTTVEKKPERIVVVGLTEQDIVLELGYKPVATTEWYGDQPYAVWPWAQEALGDAKPEVLSNADGFQFEKIAALRPDLIIGANAGMEKKDYEQLSRIAPTIATPKGGTQYFSPWDDQVEVVAKALGKPEEGAKLIQQVKDDYAAVAAENPDFKGKTATFAQNAFYDGEIYVYPQGLSTEFLEYLGFTINPKLTPLVKNPGEQVAVAEERLDVIDADVIVFATEKASDIANLKKVPTFGFLEAVEGSRAVYTDPILSGAMYFVTPLSFKYILEKLTPALKDAVAGQSPEELVGG</sequence>
<feature type="domain" description="Fe/B12 periplasmic-binding" evidence="6">
    <location>
        <begin position="61"/>
        <end position="332"/>
    </location>
</feature>
<name>A0A660LCN8_9ACTN</name>
<evidence type="ECO:0000259" key="6">
    <source>
        <dbReference type="PROSITE" id="PS50983"/>
    </source>
</evidence>
<keyword evidence="3" id="KW-0813">Transport</keyword>
<proteinExistence type="inferred from homology"/>
<dbReference type="RefSeq" id="WP_121249405.1">
    <property type="nucleotide sequence ID" value="NZ_RBIL01000001.1"/>
</dbReference>
<evidence type="ECO:0000256" key="1">
    <source>
        <dbReference type="ARBA" id="ARBA00004196"/>
    </source>
</evidence>
<accession>A0A660LCN8</accession>
<dbReference type="GO" id="GO:1901678">
    <property type="term" value="P:iron coordination entity transport"/>
    <property type="evidence" value="ECO:0007669"/>
    <property type="project" value="UniProtKB-ARBA"/>
</dbReference>
<protein>
    <submittedName>
        <fullName evidence="7">Iron complex transport system substrate-binding protein</fullName>
    </submittedName>
</protein>
<dbReference type="PANTHER" id="PTHR30532:SF24">
    <property type="entry name" value="FERRIC ENTEROBACTIN-BINDING PERIPLASMIC PROTEIN FEPB"/>
    <property type="match status" value="1"/>
</dbReference>
<dbReference type="InterPro" id="IPR002491">
    <property type="entry name" value="ABC_transptr_periplasmic_BD"/>
</dbReference>
<comment type="caution">
    <text evidence="7">The sequence shown here is derived from an EMBL/GenBank/DDBJ whole genome shotgun (WGS) entry which is preliminary data.</text>
</comment>
<evidence type="ECO:0000256" key="5">
    <source>
        <dbReference type="SAM" id="SignalP"/>
    </source>
</evidence>
<comment type="similarity">
    <text evidence="2">Belongs to the bacterial solute-binding protein 8 family.</text>
</comment>
<reference evidence="7 8" key="1">
    <citation type="submission" date="2018-10" db="EMBL/GenBank/DDBJ databases">
        <title>Genomic Encyclopedia of Archaeal and Bacterial Type Strains, Phase II (KMG-II): from individual species to whole genera.</title>
        <authorList>
            <person name="Goeker M."/>
        </authorList>
    </citation>
    <scope>NUCLEOTIDE SEQUENCE [LARGE SCALE GENOMIC DNA]</scope>
    <source>
        <strain evidence="7 8">DSM 14954</strain>
    </source>
</reference>
<feature type="signal peptide" evidence="5">
    <location>
        <begin position="1"/>
        <end position="20"/>
    </location>
</feature>
<dbReference type="AlphaFoldDB" id="A0A660LCN8"/>
<dbReference type="PROSITE" id="PS50983">
    <property type="entry name" value="FE_B12_PBP"/>
    <property type="match status" value="1"/>
</dbReference>
<keyword evidence="8" id="KW-1185">Reference proteome</keyword>
<dbReference type="EMBL" id="RBIL01000001">
    <property type="protein sequence ID" value="RKQ91633.1"/>
    <property type="molecule type" value="Genomic_DNA"/>
</dbReference>
<organism evidence="7 8">
    <name type="scientific">Solirubrobacter pauli</name>
    <dbReference type="NCBI Taxonomy" id="166793"/>
    <lineage>
        <taxon>Bacteria</taxon>
        <taxon>Bacillati</taxon>
        <taxon>Actinomycetota</taxon>
        <taxon>Thermoleophilia</taxon>
        <taxon>Solirubrobacterales</taxon>
        <taxon>Solirubrobacteraceae</taxon>
        <taxon>Solirubrobacter</taxon>
    </lineage>
</organism>
<dbReference type="Pfam" id="PF01497">
    <property type="entry name" value="Peripla_BP_2"/>
    <property type="match status" value="1"/>
</dbReference>
<dbReference type="OrthoDB" id="1846031at2"/>
<gene>
    <name evidence="7" type="ORF">C8N24_1456</name>
</gene>
<keyword evidence="4 5" id="KW-0732">Signal</keyword>
<dbReference type="InterPro" id="IPR051313">
    <property type="entry name" value="Bact_iron-sidero_bind"/>
</dbReference>